<protein>
    <submittedName>
        <fullName evidence="2">Uncharacterized protein</fullName>
    </submittedName>
</protein>
<dbReference type="OrthoDB" id="4062651at2759"/>
<proteinExistence type="predicted"/>
<keyword evidence="3" id="KW-1185">Reference proteome</keyword>
<comment type="caution">
    <text evidence="2">The sequence shown here is derived from an EMBL/GenBank/DDBJ whole genome shotgun (WGS) entry which is preliminary data.</text>
</comment>
<sequence length="177" mass="19575">MGTDFEACIAPYGRILNKNEIGQGPDGSAGFLIGPQTEQFAIGSFYYLINHSFEIYGDRCLIEDPKEHGLKTIDLTAKYEYSTVAELAADTYTLLTGETKGEVIAETITTRWRTDMGSIICGVWCNFGDWRPFSRQITKDDATKSEVVSGREPDNNSSDGMEGDQLAEDSSLKKALY</sequence>
<dbReference type="STRING" id="2060905.A0A2B7WUG0"/>
<feature type="compositionally biased region" description="Basic and acidic residues" evidence="1">
    <location>
        <begin position="141"/>
        <end position="154"/>
    </location>
</feature>
<feature type="region of interest" description="Disordered" evidence="1">
    <location>
        <begin position="141"/>
        <end position="177"/>
    </location>
</feature>
<evidence type="ECO:0000313" key="3">
    <source>
        <dbReference type="Proteomes" id="UP000224080"/>
    </source>
</evidence>
<accession>A0A2B7WUG0</accession>
<gene>
    <name evidence="2" type="ORF">GX51_04332</name>
</gene>
<evidence type="ECO:0000256" key="1">
    <source>
        <dbReference type="SAM" id="MobiDB-lite"/>
    </source>
</evidence>
<organism evidence="2 3">
    <name type="scientific">Blastomyces parvus</name>
    <dbReference type="NCBI Taxonomy" id="2060905"/>
    <lineage>
        <taxon>Eukaryota</taxon>
        <taxon>Fungi</taxon>
        <taxon>Dikarya</taxon>
        <taxon>Ascomycota</taxon>
        <taxon>Pezizomycotina</taxon>
        <taxon>Eurotiomycetes</taxon>
        <taxon>Eurotiomycetidae</taxon>
        <taxon>Onygenales</taxon>
        <taxon>Ajellomycetaceae</taxon>
        <taxon>Blastomyces</taxon>
    </lineage>
</organism>
<dbReference type="EMBL" id="PDNC01000053">
    <property type="protein sequence ID" value="PGH03014.1"/>
    <property type="molecule type" value="Genomic_DNA"/>
</dbReference>
<dbReference type="Proteomes" id="UP000224080">
    <property type="component" value="Unassembled WGS sequence"/>
</dbReference>
<dbReference type="AlphaFoldDB" id="A0A2B7WUG0"/>
<reference evidence="2 3" key="1">
    <citation type="submission" date="2017-10" db="EMBL/GenBank/DDBJ databases">
        <title>Comparative genomics in systemic dimorphic fungi from Ajellomycetaceae.</title>
        <authorList>
            <person name="Munoz J.F."/>
            <person name="Mcewen J.G."/>
            <person name="Clay O.K."/>
            <person name="Cuomo C.A."/>
        </authorList>
    </citation>
    <scope>NUCLEOTIDE SEQUENCE [LARGE SCALE GENOMIC DNA]</scope>
    <source>
        <strain evidence="2 3">UAMH130</strain>
    </source>
</reference>
<name>A0A2B7WUG0_9EURO</name>
<evidence type="ECO:0000313" key="2">
    <source>
        <dbReference type="EMBL" id="PGH03014.1"/>
    </source>
</evidence>